<evidence type="ECO:0000259" key="1">
    <source>
        <dbReference type="PROSITE" id="PS50227"/>
    </source>
</evidence>
<feature type="non-terminal residue" evidence="2">
    <location>
        <position position="85"/>
    </location>
</feature>
<dbReference type="AlphaFoldDB" id="A0ABD0JA76"/>
<name>A0ABD0JA76_9CAEN</name>
<protein>
    <recommendedName>
        <fullName evidence="1">G-protein coupled receptors family 2 profile 1 domain-containing protein</fullName>
    </recommendedName>
</protein>
<feature type="non-terminal residue" evidence="2">
    <location>
        <position position="1"/>
    </location>
</feature>
<dbReference type="EMBL" id="JACVVK020000542">
    <property type="protein sequence ID" value="KAK7467722.1"/>
    <property type="molecule type" value="Genomic_DNA"/>
</dbReference>
<gene>
    <name evidence="2" type="ORF">BaRGS_00037030</name>
</gene>
<organism evidence="2 3">
    <name type="scientific">Batillaria attramentaria</name>
    <dbReference type="NCBI Taxonomy" id="370345"/>
    <lineage>
        <taxon>Eukaryota</taxon>
        <taxon>Metazoa</taxon>
        <taxon>Spiralia</taxon>
        <taxon>Lophotrochozoa</taxon>
        <taxon>Mollusca</taxon>
        <taxon>Gastropoda</taxon>
        <taxon>Caenogastropoda</taxon>
        <taxon>Sorbeoconcha</taxon>
        <taxon>Cerithioidea</taxon>
        <taxon>Batillariidae</taxon>
        <taxon>Batillaria</taxon>
    </lineage>
</organism>
<evidence type="ECO:0000313" key="3">
    <source>
        <dbReference type="Proteomes" id="UP001519460"/>
    </source>
</evidence>
<dbReference type="PROSITE" id="PS50227">
    <property type="entry name" value="G_PROTEIN_RECEP_F2_3"/>
    <property type="match status" value="1"/>
</dbReference>
<dbReference type="PANTHER" id="PTHR45620">
    <property type="entry name" value="PDF RECEPTOR-LIKE PROTEIN-RELATED"/>
    <property type="match status" value="1"/>
</dbReference>
<reference evidence="2 3" key="1">
    <citation type="journal article" date="2023" name="Sci. Data">
        <title>Genome assembly of the Korean intertidal mud-creeper Batillaria attramentaria.</title>
        <authorList>
            <person name="Patra A.K."/>
            <person name="Ho P.T."/>
            <person name="Jun S."/>
            <person name="Lee S.J."/>
            <person name="Kim Y."/>
            <person name="Won Y.J."/>
        </authorList>
    </citation>
    <scope>NUCLEOTIDE SEQUENCE [LARGE SCALE GENOMIC DNA]</scope>
    <source>
        <strain evidence="2">Wonlab-2016</strain>
    </source>
</reference>
<keyword evidence="3" id="KW-1185">Reference proteome</keyword>
<dbReference type="PANTHER" id="PTHR45620:SF42">
    <property type="entry name" value="G-PROTEIN COUPLED RECEPTOR SEB-2"/>
    <property type="match status" value="1"/>
</dbReference>
<dbReference type="SUPFAM" id="SSF111418">
    <property type="entry name" value="Hormone receptor domain"/>
    <property type="match status" value="1"/>
</dbReference>
<dbReference type="PROSITE" id="PS00649">
    <property type="entry name" value="G_PROTEIN_RECEP_F2_1"/>
    <property type="match status" value="1"/>
</dbReference>
<evidence type="ECO:0000313" key="2">
    <source>
        <dbReference type="EMBL" id="KAK7467722.1"/>
    </source>
</evidence>
<comment type="caution">
    <text evidence="2">The sequence shown here is derived from an EMBL/GenBank/DDBJ whole genome shotgun (WGS) entry which is preliminary data.</text>
</comment>
<dbReference type="InterPro" id="IPR001879">
    <property type="entry name" value="GPCR_2_extracellular_dom"/>
</dbReference>
<proteinExistence type="predicted"/>
<dbReference type="SMART" id="SM00008">
    <property type="entry name" value="HormR"/>
    <property type="match status" value="1"/>
</dbReference>
<sequence>GYCSPRVEPFCPPQYDLWNCWPATPPNTTVYRPCPLMTTTDVADVYGFRYCQANGTWEHGNWTNYTVCLEYLDNTHRISRILKSQ</sequence>
<dbReference type="Pfam" id="PF02793">
    <property type="entry name" value="HRM"/>
    <property type="match status" value="1"/>
</dbReference>
<dbReference type="InterPro" id="IPR036445">
    <property type="entry name" value="GPCR_2_extracell_dom_sf"/>
</dbReference>
<accession>A0ABD0JA76</accession>
<dbReference type="Gene3D" id="4.10.1240.10">
    <property type="entry name" value="GPCR, family 2, extracellular hormone receptor domain"/>
    <property type="match status" value="1"/>
</dbReference>
<feature type="domain" description="G-protein coupled receptors family 2 profile 1" evidence="1">
    <location>
        <begin position="10"/>
        <end position="72"/>
    </location>
</feature>
<dbReference type="Proteomes" id="UP001519460">
    <property type="component" value="Unassembled WGS sequence"/>
</dbReference>
<dbReference type="InterPro" id="IPR050332">
    <property type="entry name" value="GPCR_2"/>
</dbReference>
<dbReference type="InterPro" id="IPR017983">
    <property type="entry name" value="GPCR_2_secretin-like_CS"/>
</dbReference>